<organism evidence="1">
    <name type="scientific">marine sediment metagenome</name>
    <dbReference type="NCBI Taxonomy" id="412755"/>
    <lineage>
        <taxon>unclassified sequences</taxon>
        <taxon>metagenomes</taxon>
        <taxon>ecological metagenomes</taxon>
    </lineage>
</organism>
<reference evidence="1" key="1">
    <citation type="journal article" date="2014" name="Front. Microbiol.">
        <title>High frequency of phylogenetically diverse reductive dehalogenase-homologous genes in deep subseafloor sedimentary metagenomes.</title>
        <authorList>
            <person name="Kawai M."/>
            <person name="Futagami T."/>
            <person name="Toyoda A."/>
            <person name="Takaki Y."/>
            <person name="Nishi S."/>
            <person name="Hori S."/>
            <person name="Arai W."/>
            <person name="Tsubouchi T."/>
            <person name="Morono Y."/>
            <person name="Uchiyama I."/>
            <person name="Ito T."/>
            <person name="Fujiyama A."/>
            <person name="Inagaki F."/>
            <person name="Takami H."/>
        </authorList>
    </citation>
    <scope>NUCLEOTIDE SEQUENCE</scope>
    <source>
        <strain evidence="1">Expedition CK06-06</strain>
    </source>
</reference>
<dbReference type="AlphaFoldDB" id="X1RSA8"/>
<feature type="non-terminal residue" evidence="1">
    <location>
        <position position="1"/>
    </location>
</feature>
<dbReference type="EMBL" id="BARW01011053">
    <property type="protein sequence ID" value="GAI83612.1"/>
    <property type="molecule type" value="Genomic_DNA"/>
</dbReference>
<proteinExistence type="predicted"/>
<gene>
    <name evidence="1" type="ORF">S12H4_21479</name>
</gene>
<sequence length="177" mass="19335">ASSVLFGSSDWVTGISKPGIISTMISNKLNMGNPLTDEEKAEVRNNYNLIKDTLPGEVIGMVEAQLRRYGIPLEAPVTPEIPPEVPVTPQPGILQRGIDKVKSVISVGPEMKPIWGLEEIPKAGEIPSPEVPTGAKEAMIPMMTKKELEDAIRGLDPSDPMYKLLYDEAVKRGYIKK</sequence>
<evidence type="ECO:0000313" key="1">
    <source>
        <dbReference type="EMBL" id="GAI83612.1"/>
    </source>
</evidence>
<accession>X1RSA8</accession>
<protein>
    <submittedName>
        <fullName evidence="1">Uncharacterized protein</fullName>
    </submittedName>
</protein>
<comment type="caution">
    <text evidence="1">The sequence shown here is derived from an EMBL/GenBank/DDBJ whole genome shotgun (WGS) entry which is preliminary data.</text>
</comment>
<name>X1RSA8_9ZZZZ</name>